<dbReference type="EC" id="2.9.1.1" evidence="8"/>
<evidence type="ECO:0000256" key="8">
    <source>
        <dbReference type="HAMAP-Rule" id="MF_00423"/>
    </source>
</evidence>
<protein>
    <recommendedName>
        <fullName evidence="8">L-seryl-tRNA(Sec) selenium transferase</fullName>
        <ecNumber evidence="8">2.9.1.1</ecNumber>
    </recommendedName>
    <alternativeName>
        <fullName evidence="8">Selenocysteine synthase</fullName>
        <shortName evidence="8">Sec synthase</shortName>
    </alternativeName>
    <alternativeName>
        <fullName evidence="8">Selenocysteinyl-tRNA(Sec) synthase</fullName>
    </alternativeName>
</protein>
<reference evidence="11" key="1">
    <citation type="journal article" date="2005" name="Appl. Environ. Microbiol.">
        <title>Highly divergent genes for methanopterin-linked C1 transfer reactions in Lake Washington, assessed via metagenomic analysis and mRNA detection.</title>
        <authorList>
            <person name="Kalyuzhnaya M.G."/>
            <person name="Bowerman S."/>
            <person name="Nercessian O."/>
            <person name="Lidstrom M.E."/>
            <person name="Chistoserdova L."/>
        </authorList>
    </citation>
    <scope>NUCLEOTIDE SEQUENCE</scope>
</reference>
<evidence type="ECO:0000256" key="4">
    <source>
        <dbReference type="ARBA" id="ARBA00022898"/>
    </source>
</evidence>
<evidence type="ECO:0000256" key="6">
    <source>
        <dbReference type="ARBA" id="ARBA00023266"/>
    </source>
</evidence>
<keyword evidence="4 8" id="KW-0663">Pyridoxal phosphate</keyword>
<dbReference type="PANTHER" id="PTHR32328">
    <property type="entry name" value="L-SERYL-TRNA(SEC) SELENIUM TRANSFERASE"/>
    <property type="match status" value="1"/>
</dbReference>
<dbReference type="InterPro" id="IPR018319">
    <property type="entry name" value="SelA-like"/>
</dbReference>
<evidence type="ECO:0000259" key="10">
    <source>
        <dbReference type="Pfam" id="PF12390"/>
    </source>
</evidence>
<organism evidence="11">
    <name type="scientific">uncultured bacterium BAC10-10</name>
    <dbReference type="NCBI Taxonomy" id="333372"/>
    <lineage>
        <taxon>Bacteria</taxon>
        <taxon>environmental samples</taxon>
    </lineage>
</organism>
<reference evidence="11" key="2">
    <citation type="journal article" date="2005" name="J. Bacteriol.">
        <title>MtdC, a novel class of methylene tetrahydromethanopterin dehydrogenases.</title>
        <authorList>
            <person name="Vorholt J.A."/>
            <person name="Kalyuzhnaya M.G."/>
            <person name="Hagemeier C.H."/>
            <person name="Lidstrom M.E."/>
            <person name="Chistoserdova L."/>
        </authorList>
    </citation>
    <scope>NUCLEOTIDE SEQUENCE</scope>
</reference>
<proteinExistence type="inferred from homology"/>
<comment type="subcellular location">
    <subcellularLocation>
        <location evidence="8">Cytoplasm</location>
    </subcellularLocation>
</comment>
<dbReference type="GO" id="GO:0005737">
    <property type="term" value="C:cytoplasm"/>
    <property type="evidence" value="ECO:0007669"/>
    <property type="project" value="UniProtKB-SubCell"/>
</dbReference>
<comment type="pathway">
    <text evidence="8">Aminoacyl-tRNA biosynthesis; selenocysteinyl-tRNA(Sec) biosynthesis; selenocysteinyl-tRNA(Sec) from L-seryl-tRNA(Sec) (bacterial route): step 1/1.</text>
</comment>
<comment type="cofactor">
    <cofactor evidence="1 8 9">
        <name>pyridoxal 5'-phosphate</name>
        <dbReference type="ChEBI" id="CHEBI:597326"/>
    </cofactor>
</comment>
<feature type="modified residue" description="N6-(pyridoxal phosphate)lysine" evidence="8 9">
    <location>
        <position position="286"/>
    </location>
</feature>
<dbReference type="InterPro" id="IPR015421">
    <property type="entry name" value="PyrdxlP-dep_Trfase_major"/>
</dbReference>
<dbReference type="AlphaFoldDB" id="Q4JIN0"/>
<keyword evidence="5 8" id="KW-0648">Protein biosynthesis</keyword>
<keyword evidence="6 8" id="KW-0711">Selenium</keyword>
<evidence type="ECO:0000256" key="2">
    <source>
        <dbReference type="ARBA" id="ARBA00022490"/>
    </source>
</evidence>
<dbReference type="InterPro" id="IPR025862">
    <property type="entry name" value="SelA_trans_N_dom"/>
</dbReference>
<comment type="similarity">
    <text evidence="7 8">Belongs to the SelA family.</text>
</comment>
<evidence type="ECO:0000256" key="9">
    <source>
        <dbReference type="PIRSR" id="PIRSR618319-50"/>
    </source>
</evidence>
<feature type="domain" description="L-seryl-tRNA selenium transferase N-terminal" evidence="10">
    <location>
        <begin position="6"/>
        <end position="41"/>
    </location>
</feature>
<evidence type="ECO:0000256" key="5">
    <source>
        <dbReference type="ARBA" id="ARBA00022917"/>
    </source>
</evidence>
<accession>Q4JIN0</accession>
<dbReference type="GO" id="GO:0001717">
    <property type="term" value="P:conversion of seryl-tRNAsec to selenocys-tRNAsec"/>
    <property type="evidence" value="ECO:0007669"/>
    <property type="project" value="UniProtKB-UniRule"/>
</dbReference>
<name>Q4JIN0_9BACT</name>
<keyword evidence="2 8" id="KW-0963">Cytoplasm</keyword>
<dbReference type="UniPathway" id="UPA00906">
    <property type="reaction ID" value="UER00896"/>
</dbReference>
<dbReference type="NCBIfam" id="TIGR00474">
    <property type="entry name" value="selA"/>
    <property type="match status" value="1"/>
</dbReference>
<dbReference type="GO" id="GO:0001514">
    <property type="term" value="P:selenocysteine incorporation"/>
    <property type="evidence" value="ECO:0007669"/>
    <property type="project" value="UniProtKB-UniRule"/>
</dbReference>
<dbReference type="HAMAP" id="MF_00423">
    <property type="entry name" value="SelA"/>
    <property type="match status" value="1"/>
</dbReference>
<dbReference type="Pfam" id="PF12390">
    <property type="entry name" value="Se-cys_synth_N"/>
    <property type="match status" value="1"/>
</dbReference>
<evidence type="ECO:0000256" key="7">
    <source>
        <dbReference type="ARBA" id="ARBA00044507"/>
    </source>
</evidence>
<dbReference type="SUPFAM" id="SSF53383">
    <property type="entry name" value="PLP-dependent transferases"/>
    <property type="match status" value="1"/>
</dbReference>
<sequence>MKPSRLRAIPSVDKVLQSLGDVDLPRPMVLDVVRRELMALRAEKIIPDADGVLARIRSGVAGVRASRIRPVINGTGILVHTNLGRAPLGTGAMAALSTIGSNYSNLEYSLASGGRSGRAAYLERGLAVLCEADAATVVNNNAAALVLILRHFCTAAATEVVISRGELVQIGGGFRIPDVLESSGARLREVGTTNQTSLADYARAITRQTAMVLKVHRSNFFMDGFVESPPTEDVAALAKKRRVPFVEDLGSGAAVKTESVAGLEHEPTPAEVLRRGVDLVCFSGDKLLGGPQAGVIAGRGPLVAALKKEPFFRALRCDKLILSALEATVDGYLRGERSTPVLEMLDATIEALRARAERIVGALGGTPLTARVGAGHAQLGGGTLPRSRVASVTIDVTHRTLKAQDFAARLREQPVPVIGYIARGVLRLDVRTIFPQQDLDLVAAIRGASAP</sequence>
<evidence type="ECO:0000256" key="1">
    <source>
        <dbReference type="ARBA" id="ARBA00001933"/>
    </source>
</evidence>
<dbReference type="Gene3D" id="3.90.1150.180">
    <property type="match status" value="1"/>
</dbReference>
<dbReference type="InterPro" id="IPR015424">
    <property type="entry name" value="PyrdxlP-dep_Trfase"/>
</dbReference>
<dbReference type="InterPro" id="IPR004534">
    <property type="entry name" value="SelA_trans"/>
</dbReference>
<evidence type="ECO:0000313" key="11">
    <source>
        <dbReference type="EMBL" id="AAY89284.1"/>
    </source>
</evidence>
<dbReference type="EMBL" id="DQ084250">
    <property type="protein sequence ID" value="AAY89284.1"/>
    <property type="molecule type" value="Genomic_DNA"/>
</dbReference>
<evidence type="ECO:0000256" key="3">
    <source>
        <dbReference type="ARBA" id="ARBA00022679"/>
    </source>
</evidence>
<dbReference type="GO" id="GO:0004125">
    <property type="term" value="F:L-seryl-tRNA(Sec) selenium transferase activity"/>
    <property type="evidence" value="ECO:0007669"/>
    <property type="project" value="UniProtKB-UniRule"/>
</dbReference>
<gene>
    <name evidence="8 11" type="primary">selA</name>
</gene>
<dbReference type="Gene3D" id="3.40.640.10">
    <property type="entry name" value="Type I PLP-dependent aspartate aminotransferase-like (Major domain)"/>
    <property type="match status" value="1"/>
</dbReference>
<dbReference type="Pfam" id="PF03841">
    <property type="entry name" value="SelA"/>
    <property type="match status" value="1"/>
</dbReference>
<keyword evidence="3 8" id="KW-0808">Transferase</keyword>
<comment type="function">
    <text evidence="8">Converts seryl-tRNA(Sec) to selenocysteinyl-tRNA(Sec) required for selenoprotein biosynthesis.</text>
</comment>
<comment type="catalytic activity">
    <reaction evidence="8">
        <text>L-seryl-tRNA(Sec) + selenophosphate + H(+) = L-selenocysteinyl-tRNA(Sec) + phosphate</text>
        <dbReference type="Rhea" id="RHEA:22728"/>
        <dbReference type="Rhea" id="RHEA-COMP:9742"/>
        <dbReference type="Rhea" id="RHEA-COMP:9743"/>
        <dbReference type="ChEBI" id="CHEBI:15378"/>
        <dbReference type="ChEBI" id="CHEBI:16144"/>
        <dbReference type="ChEBI" id="CHEBI:43474"/>
        <dbReference type="ChEBI" id="CHEBI:78533"/>
        <dbReference type="ChEBI" id="CHEBI:78573"/>
        <dbReference type="EC" id="2.9.1.1"/>
    </reaction>
</comment>
<dbReference type="PANTHER" id="PTHR32328:SF0">
    <property type="entry name" value="L-SERYL-TRNA(SEC) SELENIUM TRANSFERASE"/>
    <property type="match status" value="1"/>
</dbReference>